<dbReference type="NCBIfam" id="TIGR00393">
    <property type="entry name" value="kpsF"/>
    <property type="match status" value="1"/>
</dbReference>
<dbReference type="GO" id="GO:0019146">
    <property type="term" value="F:arabinose-5-phosphate isomerase activity"/>
    <property type="evidence" value="ECO:0007669"/>
    <property type="project" value="UniProtKB-EC"/>
</dbReference>
<evidence type="ECO:0000313" key="10">
    <source>
        <dbReference type="EMBL" id="GAC27732.1"/>
    </source>
</evidence>
<dbReference type="Proteomes" id="UP000006251">
    <property type="component" value="Unassembled WGS sequence"/>
</dbReference>
<evidence type="ECO:0000256" key="6">
    <source>
        <dbReference type="PIRSR" id="PIRSR004692-3"/>
    </source>
</evidence>
<dbReference type="Gene3D" id="3.10.580.10">
    <property type="entry name" value="CBS-domain"/>
    <property type="match status" value="1"/>
</dbReference>
<evidence type="ECO:0000256" key="3">
    <source>
        <dbReference type="ARBA" id="ARBA00023122"/>
    </source>
</evidence>
<dbReference type="InterPro" id="IPR001347">
    <property type="entry name" value="SIS_dom"/>
</dbReference>
<feature type="domain" description="SIS" evidence="9">
    <location>
        <begin position="51"/>
        <end position="194"/>
    </location>
</feature>
<proteinExistence type="inferred from homology"/>
<keyword evidence="3 7" id="KW-0129">CBS domain</keyword>
<dbReference type="CDD" id="cd05014">
    <property type="entry name" value="SIS_Kpsf"/>
    <property type="match status" value="1"/>
</dbReference>
<evidence type="ECO:0000256" key="5">
    <source>
        <dbReference type="PIRSR" id="PIRSR004692-2"/>
    </source>
</evidence>
<dbReference type="Pfam" id="PF00571">
    <property type="entry name" value="CBS"/>
    <property type="match status" value="2"/>
</dbReference>
<feature type="domain" description="CBS" evidence="8">
    <location>
        <begin position="222"/>
        <end position="278"/>
    </location>
</feature>
<evidence type="ECO:0000256" key="7">
    <source>
        <dbReference type="PROSITE-ProRule" id="PRU00703"/>
    </source>
</evidence>
<dbReference type="InterPro" id="IPR046348">
    <property type="entry name" value="SIS_dom_sf"/>
</dbReference>
<dbReference type="PROSITE" id="PS51371">
    <property type="entry name" value="CBS"/>
    <property type="match status" value="2"/>
</dbReference>
<dbReference type="InterPro" id="IPR004800">
    <property type="entry name" value="KdsD/KpsF-type"/>
</dbReference>
<comment type="similarity">
    <text evidence="1 4">Belongs to the SIS family. GutQ/KpsF subfamily.</text>
</comment>
<accession>K6ZBJ0</accession>
<reference evidence="11" key="1">
    <citation type="journal article" date="2014" name="Environ. Microbiol.">
        <title>Comparative genomics of the marine bacterial genus Glaciecola reveals the high degree of genomic diversity and genomic characteristic for cold adaptation.</title>
        <authorList>
            <person name="Qin Q.L."/>
            <person name="Xie B.B."/>
            <person name="Yu Y."/>
            <person name="Shu Y.L."/>
            <person name="Rong J.C."/>
            <person name="Zhang Y.J."/>
            <person name="Zhao D.L."/>
            <person name="Chen X.L."/>
            <person name="Zhang X.Y."/>
            <person name="Chen B."/>
            <person name="Zhou B.C."/>
            <person name="Zhang Y.Z."/>
        </authorList>
    </citation>
    <scope>NUCLEOTIDE SEQUENCE [LARGE SCALE GENOMIC DNA]</scope>
    <source>
        <strain evidence="11">ACAM 615</strain>
    </source>
</reference>
<dbReference type="STRING" id="1121922.GCA_000428905_01377"/>
<keyword evidence="5" id="KW-0479">Metal-binding</keyword>
<dbReference type="AlphaFoldDB" id="K6ZBJ0"/>
<keyword evidence="2" id="KW-0677">Repeat</keyword>
<feature type="site" description="Catalytically relevant" evidence="6">
    <location>
        <position position="162"/>
    </location>
</feature>
<dbReference type="FunFam" id="3.40.50.10490:FF:000011">
    <property type="entry name" value="Arabinose 5-phosphate isomerase"/>
    <property type="match status" value="1"/>
</dbReference>
<feature type="binding site" evidence="5">
    <location>
        <position position="92"/>
    </location>
    <ligand>
        <name>Zn(2+)</name>
        <dbReference type="ChEBI" id="CHEBI:29105"/>
    </ligand>
</feature>
<dbReference type="PIRSF" id="PIRSF004692">
    <property type="entry name" value="KdsD_KpsF"/>
    <property type="match status" value="1"/>
</dbReference>
<keyword evidence="11" id="KW-1185">Reference proteome</keyword>
<gene>
    <name evidence="10" type="primary">kdsD</name>
    <name evidence="10" type="ORF">GPAL_0852</name>
</gene>
<dbReference type="SUPFAM" id="SSF53697">
    <property type="entry name" value="SIS domain"/>
    <property type="match status" value="1"/>
</dbReference>
<dbReference type="PANTHER" id="PTHR42745:SF1">
    <property type="entry name" value="ARABINOSE 5-PHOSPHATE ISOMERASE KDSD"/>
    <property type="match status" value="1"/>
</dbReference>
<protein>
    <recommendedName>
        <fullName evidence="4">Arabinose 5-phosphate isomerase</fullName>
        <shortName evidence="4">API</shortName>
        <ecNumber evidence="4">5.3.1.13</ecNumber>
    </recommendedName>
</protein>
<feature type="domain" description="CBS" evidence="8">
    <location>
        <begin position="287"/>
        <end position="339"/>
    </location>
</feature>
<dbReference type="InterPro" id="IPR035474">
    <property type="entry name" value="SIS_Kpsf"/>
</dbReference>
<dbReference type="EMBL" id="BAEQ01000016">
    <property type="protein sequence ID" value="GAC27732.1"/>
    <property type="molecule type" value="Genomic_DNA"/>
</dbReference>
<dbReference type="Pfam" id="PF01380">
    <property type="entry name" value="SIS"/>
    <property type="match status" value="1"/>
</dbReference>
<dbReference type="InterPro" id="IPR000644">
    <property type="entry name" value="CBS_dom"/>
</dbReference>
<feature type="site" description="Catalytically relevant" evidence="6">
    <location>
        <position position="203"/>
    </location>
</feature>
<evidence type="ECO:0000259" key="8">
    <source>
        <dbReference type="PROSITE" id="PS51371"/>
    </source>
</evidence>
<dbReference type="CDD" id="cd04604">
    <property type="entry name" value="CBS_pair_SIS_assoc"/>
    <property type="match status" value="1"/>
</dbReference>
<dbReference type="GO" id="GO:0097367">
    <property type="term" value="F:carbohydrate derivative binding"/>
    <property type="evidence" value="ECO:0007669"/>
    <property type="project" value="InterPro"/>
</dbReference>
<evidence type="ECO:0000256" key="1">
    <source>
        <dbReference type="ARBA" id="ARBA00008165"/>
    </source>
</evidence>
<dbReference type="InterPro" id="IPR050986">
    <property type="entry name" value="GutQ/KpsF_isomerases"/>
</dbReference>
<dbReference type="PROSITE" id="PS51464">
    <property type="entry name" value="SIS"/>
    <property type="match status" value="1"/>
</dbReference>
<name>K6ZBJ0_9ALTE</name>
<dbReference type="PANTHER" id="PTHR42745">
    <property type="match status" value="1"/>
</dbReference>
<keyword evidence="4 10" id="KW-0413">Isomerase</keyword>
<organism evidence="10 11">
    <name type="scientific">Brumicola pallidula DSM 14239 = ACAM 615</name>
    <dbReference type="NCBI Taxonomy" id="1121922"/>
    <lineage>
        <taxon>Bacteria</taxon>
        <taxon>Pseudomonadati</taxon>
        <taxon>Pseudomonadota</taxon>
        <taxon>Gammaproteobacteria</taxon>
        <taxon>Alteromonadales</taxon>
        <taxon>Alteromonadaceae</taxon>
        <taxon>Brumicola</taxon>
    </lineage>
</organism>
<dbReference type="GO" id="GO:0046872">
    <property type="term" value="F:metal ion binding"/>
    <property type="evidence" value="ECO:0007669"/>
    <property type="project" value="UniProtKB-KW"/>
</dbReference>
<dbReference type="Gene3D" id="3.40.50.10490">
    <property type="entry name" value="Glucose-6-phosphate isomerase like protein, domain 1"/>
    <property type="match status" value="1"/>
</dbReference>
<evidence type="ECO:0000313" key="11">
    <source>
        <dbReference type="Proteomes" id="UP000006251"/>
    </source>
</evidence>
<dbReference type="GO" id="GO:0005975">
    <property type="term" value="P:carbohydrate metabolic process"/>
    <property type="evidence" value="ECO:0007669"/>
    <property type="project" value="InterPro"/>
</dbReference>
<dbReference type="EC" id="5.3.1.13" evidence="4"/>
<evidence type="ECO:0000256" key="4">
    <source>
        <dbReference type="PIRNR" id="PIRNR004692"/>
    </source>
</evidence>
<sequence>MLTMSMNKTQGCCHSMSKRINFLETAQTVFQNEIEALQQLQISLNDSFNQACELMLNCKGKVVVCGMGKSGHIGNKIASTLASTGTPAFFMHPGEANHGDLGMLAKGDVLIGISNSGETHELIGLLPVVKRLGVPVIAITNNPKSTLAKFSDVALDINVEKEACSLGLAPTTSTTATLVLGDALAVALLEAKGFTANDFALSHPGGSLGRKLLLTVDEIMAVEQELPLVSHSATVMQALLEISDKGLGMTGVIDSDNNLLGVFTDGDLRRALDRRIDIHKSTVEQVMTPNSITMIQGKLAVDALNLMQRHKISAMFIVNDAKKPVGAIKMHTLLKAGVV</sequence>
<comment type="caution">
    <text evidence="10">The sequence shown here is derived from an EMBL/GenBank/DDBJ whole genome shotgun (WGS) entry which is preliminary data.</text>
</comment>
<dbReference type="GO" id="GO:1901135">
    <property type="term" value="P:carbohydrate derivative metabolic process"/>
    <property type="evidence" value="ECO:0007669"/>
    <property type="project" value="InterPro"/>
</dbReference>
<evidence type="ECO:0000259" key="9">
    <source>
        <dbReference type="PROSITE" id="PS51464"/>
    </source>
</evidence>
<feature type="site" description="Catalytically relevant" evidence="6">
    <location>
        <position position="121"/>
    </location>
</feature>
<dbReference type="InterPro" id="IPR046342">
    <property type="entry name" value="CBS_dom_sf"/>
</dbReference>
<feature type="site" description="Catalytically relevant" evidence="6">
    <location>
        <position position="69"/>
    </location>
</feature>
<evidence type="ECO:0000256" key="2">
    <source>
        <dbReference type="ARBA" id="ARBA00022737"/>
    </source>
</evidence>
<keyword evidence="5" id="KW-0862">Zinc</keyword>
<comment type="catalytic activity">
    <reaction evidence="4">
        <text>D-arabinose 5-phosphate = D-ribulose 5-phosphate</text>
        <dbReference type="Rhea" id="RHEA:23104"/>
        <dbReference type="ChEBI" id="CHEBI:57693"/>
        <dbReference type="ChEBI" id="CHEBI:58121"/>
        <dbReference type="EC" id="5.3.1.13"/>
    </reaction>
</comment>